<feature type="compositionally biased region" description="Basic and acidic residues" evidence="1">
    <location>
        <begin position="51"/>
        <end position="62"/>
    </location>
</feature>
<organism evidence="2 3">
    <name type="scientific">Punica granatum</name>
    <name type="common">Pomegranate</name>
    <dbReference type="NCBI Taxonomy" id="22663"/>
    <lineage>
        <taxon>Eukaryota</taxon>
        <taxon>Viridiplantae</taxon>
        <taxon>Streptophyta</taxon>
        <taxon>Embryophyta</taxon>
        <taxon>Tracheophyta</taxon>
        <taxon>Spermatophyta</taxon>
        <taxon>Magnoliopsida</taxon>
        <taxon>eudicotyledons</taxon>
        <taxon>Gunneridae</taxon>
        <taxon>Pentapetalae</taxon>
        <taxon>rosids</taxon>
        <taxon>malvids</taxon>
        <taxon>Myrtales</taxon>
        <taxon>Lythraceae</taxon>
        <taxon>Punica</taxon>
    </lineage>
</organism>
<evidence type="ECO:0000256" key="1">
    <source>
        <dbReference type="SAM" id="MobiDB-lite"/>
    </source>
</evidence>
<proteinExistence type="predicted"/>
<name>A0A218X678_PUNGR</name>
<feature type="region of interest" description="Disordered" evidence="1">
    <location>
        <begin position="40"/>
        <end position="62"/>
    </location>
</feature>
<accession>A0A218X678</accession>
<gene>
    <name evidence="2" type="ORF">CDL15_Pgr019344</name>
</gene>
<comment type="caution">
    <text evidence="2">The sequence shown here is derived from an EMBL/GenBank/DDBJ whole genome shotgun (WGS) entry which is preliminary data.</text>
</comment>
<reference evidence="3" key="1">
    <citation type="journal article" date="2017" name="Plant J.">
        <title>The pomegranate (Punica granatum L.) genome and the genomics of punicalagin biosynthesis.</title>
        <authorList>
            <person name="Qin G."/>
            <person name="Xu C."/>
            <person name="Ming R."/>
            <person name="Tang H."/>
            <person name="Guyot R."/>
            <person name="Kramer E.M."/>
            <person name="Hu Y."/>
            <person name="Yi X."/>
            <person name="Qi Y."/>
            <person name="Xu X."/>
            <person name="Gao Z."/>
            <person name="Pan H."/>
            <person name="Jian J."/>
            <person name="Tian Y."/>
            <person name="Yue Z."/>
            <person name="Xu Y."/>
        </authorList>
    </citation>
    <scope>NUCLEOTIDE SEQUENCE [LARGE SCALE GENOMIC DNA]</scope>
    <source>
        <strain evidence="3">cv. Dabenzi</strain>
    </source>
</reference>
<dbReference type="AlphaFoldDB" id="A0A218X678"/>
<protein>
    <submittedName>
        <fullName evidence="2">Uncharacterized protein</fullName>
    </submittedName>
</protein>
<evidence type="ECO:0000313" key="3">
    <source>
        <dbReference type="Proteomes" id="UP000197138"/>
    </source>
</evidence>
<evidence type="ECO:0000313" key="2">
    <source>
        <dbReference type="EMBL" id="OWM80180.1"/>
    </source>
</evidence>
<dbReference type="EMBL" id="MTKT01002270">
    <property type="protein sequence ID" value="OWM80180.1"/>
    <property type="molecule type" value="Genomic_DNA"/>
</dbReference>
<dbReference type="Proteomes" id="UP000197138">
    <property type="component" value="Unassembled WGS sequence"/>
</dbReference>
<sequence length="151" mass="16536">MILVRCSLVGIIVPSNIFGDFTVRLRRSCLSGFHVNELGRRAHRGPQPHSVAREQKSRPSEGRQLRLRGLGCRLLYNTTVPEASQSRIAGCLYGGGWLVFRPTQPQSSTSTIVLPDLKLFSVSRAQAQPVAVMANGSAVIAVAKSGRDRRR</sequence>